<dbReference type="AlphaFoldDB" id="A0A8J0UNC4"/>
<dbReference type="CTD" id="108710612"/>
<name>A0A8J0UNC4_XENLA</name>
<dbReference type="SUPFAM" id="SSF54695">
    <property type="entry name" value="POZ domain"/>
    <property type="match status" value="1"/>
</dbReference>
<dbReference type="Pfam" id="PF00651">
    <property type="entry name" value="BTB"/>
    <property type="match status" value="1"/>
</dbReference>
<dbReference type="CDD" id="cd18486">
    <property type="entry name" value="BACK_KBTBD13"/>
    <property type="match status" value="1"/>
</dbReference>
<dbReference type="PROSITE" id="PS50097">
    <property type="entry name" value="BTB"/>
    <property type="match status" value="1"/>
</dbReference>
<keyword evidence="2" id="KW-0677">Repeat</keyword>
<dbReference type="SMART" id="SM00225">
    <property type="entry name" value="BTB"/>
    <property type="match status" value="1"/>
</dbReference>
<dbReference type="GeneID" id="108710612"/>
<dbReference type="PANTHER" id="PTHR46375:SF3">
    <property type="entry name" value="KELCH REPEAT AND BTB DOMAIN-CONTAINING PROTEIN 13"/>
    <property type="match status" value="1"/>
</dbReference>
<keyword evidence="1" id="KW-0880">Kelch repeat</keyword>
<evidence type="ECO:0000313" key="4">
    <source>
        <dbReference type="Proteomes" id="UP000186698"/>
    </source>
</evidence>
<evidence type="ECO:0000259" key="3">
    <source>
        <dbReference type="PROSITE" id="PS50097"/>
    </source>
</evidence>
<protein>
    <submittedName>
        <fullName evidence="5">Kelch repeat and BTB domain-containing protein 13</fullName>
    </submittedName>
</protein>
<evidence type="ECO:0000256" key="1">
    <source>
        <dbReference type="ARBA" id="ARBA00022441"/>
    </source>
</evidence>
<dbReference type="RefSeq" id="XP_018107216.1">
    <property type="nucleotide sequence ID" value="XM_018251727.2"/>
</dbReference>
<dbReference type="Gene3D" id="2.120.10.80">
    <property type="entry name" value="Kelch-type beta propeller"/>
    <property type="match status" value="1"/>
</dbReference>
<dbReference type="InterPro" id="IPR000210">
    <property type="entry name" value="BTB/POZ_dom"/>
</dbReference>
<evidence type="ECO:0000313" key="6">
    <source>
        <dbReference type="Xenbase" id="XB-GENE-17343666"/>
    </source>
</evidence>
<organism evidence="4 5">
    <name type="scientific">Xenopus laevis</name>
    <name type="common">African clawed frog</name>
    <dbReference type="NCBI Taxonomy" id="8355"/>
    <lineage>
        <taxon>Eukaryota</taxon>
        <taxon>Metazoa</taxon>
        <taxon>Chordata</taxon>
        <taxon>Craniata</taxon>
        <taxon>Vertebrata</taxon>
        <taxon>Euteleostomi</taxon>
        <taxon>Amphibia</taxon>
        <taxon>Batrachia</taxon>
        <taxon>Anura</taxon>
        <taxon>Pipoidea</taxon>
        <taxon>Pipidae</taxon>
        <taxon>Xenopodinae</taxon>
        <taxon>Xenopus</taxon>
        <taxon>Xenopus</taxon>
    </lineage>
</organism>
<dbReference type="AGR" id="Xenbase:XB-GENE-17343666"/>
<dbReference type="SMART" id="SM00612">
    <property type="entry name" value="Kelch"/>
    <property type="match status" value="2"/>
</dbReference>
<dbReference type="InterPro" id="IPR011333">
    <property type="entry name" value="SKP1/BTB/POZ_sf"/>
</dbReference>
<dbReference type="Proteomes" id="UP000186698">
    <property type="component" value="Chromosome 3L"/>
</dbReference>
<dbReference type="CDD" id="cd18320">
    <property type="entry name" value="BTB_POZ_KBTBD13"/>
    <property type="match status" value="1"/>
</dbReference>
<dbReference type="OrthoDB" id="45365at2759"/>
<feature type="domain" description="BTB" evidence="3">
    <location>
        <begin position="2"/>
        <end position="60"/>
    </location>
</feature>
<dbReference type="InterPro" id="IPR015915">
    <property type="entry name" value="Kelch-typ_b-propeller"/>
</dbReference>
<keyword evidence="4" id="KW-1185">Reference proteome</keyword>
<reference evidence="5" key="1">
    <citation type="submission" date="2025-08" db="UniProtKB">
        <authorList>
            <consortium name="RefSeq"/>
        </authorList>
    </citation>
    <scope>IDENTIFICATION</scope>
    <source>
        <strain evidence="5">J_2021</strain>
        <tissue evidence="5">Erythrocytes</tissue>
    </source>
</reference>
<dbReference type="InterPro" id="IPR052392">
    <property type="entry name" value="Kelch-BTB_domain-containing"/>
</dbReference>
<dbReference type="KEGG" id="xla:108710612"/>
<dbReference type="SUPFAM" id="SSF117281">
    <property type="entry name" value="Kelch motif"/>
    <property type="match status" value="1"/>
</dbReference>
<accession>A0A8J0UNC4</accession>
<dbReference type="Pfam" id="PF01344">
    <property type="entry name" value="Kelch_1"/>
    <property type="match status" value="2"/>
</dbReference>
<proteinExistence type="predicted"/>
<dbReference type="PANTHER" id="PTHR46375">
    <property type="entry name" value="KELCH REPEAT AND BTB DOMAIN-CONTAINING PROTEIN 13-RELATED"/>
    <property type="match status" value="1"/>
</dbReference>
<dbReference type="Gene3D" id="3.30.710.10">
    <property type="entry name" value="Potassium Channel Kv1.1, Chain A"/>
    <property type="match status" value="1"/>
</dbReference>
<sequence length="466" mass="52667">MGKIVVKVEESLFETDKALLVMHSEYFRGLFQSGMRESTQDELHLQSLSAKGFLIMLSVLAGEQPLLNCEEILQAVECAAFLQVQILAKHLVNLINTDNCLFMYQAAETYGLLDLFHSAALYIRDSYALLEEEIQLLPTDLLQYVESLLPSTFVAVGAHTPASSFLEDASRKICFLDEQNNQWESFGCIPDNASTFLAGIATLDNKVYIVGGARGANKQVVERSFCYDAANHSWSEFSSPHQLRYEVTLVGHEEHLYAIGGEYENVPVVSVEKYSLCSQTWSFLSELPQPTAGPPASKAMGKIFICLWKPPDTTIIYEYDIQKDEWIYVSSITRQQSYGHCMIGHRDNLYVMRNGPSDDFLRCTIESFNLTTKQWTTLSGQYVNSKGALFTAVIRGDTVFTLNRALTLLYSVDSHNWKPKKERAGFNRGGSLHTFFLRIPEETKIMAKQNRMNALKRHFNVRKCSS</sequence>
<dbReference type="Xenbase" id="XB-GENE-17343666">
    <property type="gene designation" value="kbtbd13.L"/>
</dbReference>
<evidence type="ECO:0000313" key="5">
    <source>
        <dbReference type="RefSeq" id="XP_018107216.1"/>
    </source>
</evidence>
<dbReference type="InterPro" id="IPR006652">
    <property type="entry name" value="Kelch_1"/>
</dbReference>
<gene>
    <name evidence="5 6" type="primary">kbtbd13.L</name>
</gene>
<evidence type="ECO:0000256" key="2">
    <source>
        <dbReference type="ARBA" id="ARBA00022737"/>
    </source>
</evidence>